<keyword evidence="3" id="KW-0804">Transcription</keyword>
<dbReference type="InterPro" id="IPR018060">
    <property type="entry name" value="HTH_AraC"/>
</dbReference>
<feature type="domain" description="HTH araC/xylS-type" evidence="4">
    <location>
        <begin position="261"/>
        <end position="363"/>
    </location>
</feature>
<dbReference type="Pfam" id="PF12625">
    <property type="entry name" value="Arabinose_bd"/>
    <property type="match status" value="1"/>
</dbReference>
<dbReference type="SUPFAM" id="SSF46689">
    <property type="entry name" value="Homeodomain-like"/>
    <property type="match status" value="1"/>
</dbReference>
<dbReference type="PANTHER" id="PTHR47894">
    <property type="entry name" value="HTH-TYPE TRANSCRIPTIONAL REGULATOR GADX"/>
    <property type="match status" value="1"/>
</dbReference>
<evidence type="ECO:0000256" key="2">
    <source>
        <dbReference type="ARBA" id="ARBA00023125"/>
    </source>
</evidence>
<evidence type="ECO:0000313" key="6">
    <source>
        <dbReference type="Proteomes" id="UP001604043"/>
    </source>
</evidence>
<dbReference type="EMBL" id="JBAFUR010000001">
    <property type="protein sequence ID" value="MFG1251346.1"/>
    <property type="molecule type" value="Genomic_DNA"/>
</dbReference>
<evidence type="ECO:0000313" key="5">
    <source>
        <dbReference type="EMBL" id="MFG1251346.1"/>
    </source>
</evidence>
<keyword evidence="1" id="KW-0805">Transcription regulation</keyword>
<dbReference type="RefSeq" id="WP_394006263.1">
    <property type="nucleotide sequence ID" value="NZ_JBAFUR010000001.1"/>
</dbReference>
<organism evidence="5 6">
    <name type="scientific">Xanthobacter aminoxidans</name>
    <dbReference type="NCBI Taxonomy" id="186280"/>
    <lineage>
        <taxon>Bacteria</taxon>
        <taxon>Pseudomonadati</taxon>
        <taxon>Pseudomonadota</taxon>
        <taxon>Alphaproteobacteria</taxon>
        <taxon>Hyphomicrobiales</taxon>
        <taxon>Xanthobacteraceae</taxon>
        <taxon>Xanthobacter</taxon>
    </lineage>
</organism>
<keyword evidence="2" id="KW-0238">DNA-binding</keyword>
<dbReference type="Proteomes" id="UP001604043">
    <property type="component" value="Unassembled WGS sequence"/>
</dbReference>
<dbReference type="PANTHER" id="PTHR47894:SF1">
    <property type="entry name" value="HTH-TYPE TRANSCRIPTIONAL REGULATOR VQSM"/>
    <property type="match status" value="1"/>
</dbReference>
<keyword evidence="6" id="KW-1185">Reference proteome</keyword>
<dbReference type="SMART" id="SM00342">
    <property type="entry name" value="HTH_ARAC"/>
    <property type="match status" value="1"/>
</dbReference>
<proteinExistence type="predicted"/>
<evidence type="ECO:0000256" key="1">
    <source>
        <dbReference type="ARBA" id="ARBA00023015"/>
    </source>
</evidence>
<evidence type="ECO:0000259" key="4">
    <source>
        <dbReference type="PROSITE" id="PS01124"/>
    </source>
</evidence>
<dbReference type="PROSITE" id="PS01124">
    <property type="entry name" value="HTH_ARAC_FAMILY_2"/>
    <property type="match status" value="1"/>
</dbReference>
<dbReference type="Pfam" id="PF12833">
    <property type="entry name" value="HTH_18"/>
    <property type="match status" value="1"/>
</dbReference>
<name>A0ABW6ZE81_9HYPH</name>
<accession>A0ABW6ZE81</accession>
<evidence type="ECO:0000256" key="3">
    <source>
        <dbReference type="ARBA" id="ARBA00023163"/>
    </source>
</evidence>
<comment type="caution">
    <text evidence="5">The sequence shown here is derived from an EMBL/GenBank/DDBJ whole genome shotgun (WGS) entry which is preliminary data.</text>
</comment>
<dbReference type="Gene3D" id="1.10.10.60">
    <property type="entry name" value="Homeodomain-like"/>
    <property type="match status" value="1"/>
</dbReference>
<sequence>MLRSIPEAARAVVPPVSRENGAGPAAVLAISRQDETRMTGWGLTKARSMGRVAEVVERAGGSPAKVFRAAELPLRLVDHPERLILLRDQLRLIACAAREIGDPALGARLSVEAGILGLGALADHVLGADRLDVAIARANSMMGTLLQSSTRIELWAEDGIAHWTYGVTDRSDEGRQFNECLALGYMLDLLRRFIGPRFTPLRAAVAGPPLPGRTAVEDVLRTDLGRSARALVSFPEAYLLAENPAPRPQLVEPTGREAIPDDLVGLVEHLIRLELLSGRPALAPVARRLGMSARTLQRRLVLRGITFEQVARSVLRAEAESLLRQRRVSIAAVALDLGYSEPAHFTRAFRGWTGLSPRAWQRRSA</sequence>
<dbReference type="InterPro" id="IPR032687">
    <property type="entry name" value="AraC-type_N"/>
</dbReference>
<reference evidence="5 6" key="1">
    <citation type="submission" date="2024-02" db="EMBL/GenBank/DDBJ databases">
        <title>Expansion and revision of Xanthobacter and proposal of Roseixanthobacter gen. nov.</title>
        <authorList>
            <person name="Soltysiak M.P.M."/>
            <person name="Jalihal A."/>
            <person name="Ory A."/>
            <person name="Chrisophersen C."/>
            <person name="Lee A.D."/>
            <person name="Boulton J."/>
            <person name="Springer M."/>
        </authorList>
    </citation>
    <scope>NUCLEOTIDE SEQUENCE [LARGE SCALE GENOMIC DNA]</scope>
    <source>
        <strain evidence="5 6">CB5</strain>
    </source>
</reference>
<gene>
    <name evidence="5" type="ORF">V5F30_03980</name>
</gene>
<protein>
    <submittedName>
        <fullName evidence="5">AraC family transcriptional regulator ligand-binding domain-containing protein</fullName>
    </submittedName>
</protein>
<dbReference type="InterPro" id="IPR009057">
    <property type="entry name" value="Homeodomain-like_sf"/>
</dbReference>